<keyword evidence="4" id="KW-1185">Reference proteome</keyword>
<comment type="similarity">
    <text evidence="1">Belongs to the arsA ATPase family.</text>
</comment>
<dbReference type="PANTHER" id="PTHR10803">
    <property type="entry name" value="ARSENICAL PUMP-DRIVING ATPASE ARSENITE-TRANSLOCATING ATPASE"/>
    <property type="match status" value="1"/>
</dbReference>
<dbReference type="InterPro" id="IPR016300">
    <property type="entry name" value="ATPase_ArsA/GET3"/>
</dbReference>
<dbReference type="AlphaFoldDB" id="A0ABD5ZPP0"/>
<dbReference type="CDD" id="cd02035">
    <property type="entry name" value="ArsA"/>
    <property type="match status" value="1"/>
</dbReference>
<dbReference type="Proteomes" id="UP001596398">
    <property type="component" value="Unassembled WGS sequence"/>
</dbReference>
<accession>A0ABD5ZPP0</accession>
<dbReference type="NCBIfam" id="TIGR00345">
    <property type="entry name" value="GET3_arsA_TRC40"/>
    <property type="match status" value="1"/>
</dbReference>
<organism evidence="3 4">
    <name type="scientific">Halosegnis marinus</name>
    <dbReference type="NCBI Taxonomy" id="3034023"/>
    <lineage>
        <taxon>Archaea</taxon>
        <taxon>Methanobacteriati</taxon>
        <taxon>Methanobacteriota</taxon>
        <taxon>Stenosarchaea group</taxon>
        <taxon>Halobacteria</taxon>
        <taxon>Halobacteriales</taxon>
        <taxon>Natronomonadaceae</taxon>
        <taxon>Halosegnis</taxon>
    </lineage>
</organism>
<proteinExistence type="inferred from homology"/>
<comment type="caution">
    <text evidence="3">The sequence shown here is derived from an EMBL/GenBank/DDBJ whole genome shotgun (WGS) entry which is preliminary data.</text>
</comment>
<dbReference type="GeneID" id="79266946"/>
<evidence type="ECO:0000313" key="4">
    <source>
        <dbReference type="Proteomes" id="UP001596398"/>
    </source>
</evidence>
<dbReference type="Pfam" id="PF02374">
    <property type="entry name" value="ArsA_ATPase"/>
    <property type="match status" value="1"/>
</dbReference>
<sequence length="316" mass="34795">MARFVFFGGKGGVGKTSMSAAYAHKLATAGESVLLVSTDPAHSTADVFDQEFGDEPTPVEGYDSLSAVEIDPEREVTEHLMETKRALGDQVSAGIVNEIDRQLELAHQTPGAHESALFDRFIEIMREADHDRVVFDTSPTGGTLRLLSLPEYLGGWIDRLVEKREASIDLYERAAIGGREPRRSALGDPILARLRERKEKFEFARETLRDEAEFVLVANPDELSVRETERAVGSLAERDLPVAGVIVNRLTPAPDDDENGRGARFLRDRIATEEERLAELEALDPPLLAAIETRVSEVKGSFLAEVAAELDIETTI</sequence>
<dbReference type="Gene3D" id="3.40.50.300">
    <property type="entry name" value="P-loop containing nucleotide triphosphate hydrolases"/>
    <property type="match status" value="1"/>
</dbReference>
<dbReference type="EMBL" id="JBHTAP010000001">
    <property type="protein sequence ID" value="MFC7235256.1"/>
    <property type="molecule type" value="Genomic_DNA"/>
</dbReference>
<dbReference type="RefSeq" id="WP_276233387.1">
    <property type="nucleotide sequence ID" value="NZ_CP119802.1"/>
</dbReference>
<dbReference type="InterPro" id="IPR025723">
    <property type="entry name" value="ArsA/GET3_ATPase-like"/>
</dbReference>
<dbReference type="InterPro" id="IPR027417">
    <property type="entry name" value="P-loop_NTPase"/>
</dbReference>
<protein>
    <submittedName>
        <fullName evidence="3">ArsA family ATPase</fullName>
    </submittedName>
</protein>
<evidence type="ECO:0000256" key="1">
    <source>
        <dbReference type="ARBA" id="ARBA00011040"/>
    </source>
</evidence>
<evidence type="ECO:0000259" key="2">
    <source>
        <dbReference type="Pfam" id="PF02374"/>
    </source>
</evidence>
<gene>
    <name evidence="3" type="ORF">ACFQJ4_08015</name>
</gene>
<evidence type="ECO:0000313" key="3">
    <source>
        <dbReference type="EMBL" id="MFC7235256.1"/>
    </source>
</evidence>
<dbReference type="SUPFAM" id="SSF52540">
    <property type="entry name" value="P-loop containing nucleoside triphosphate hydrolases"/>
    <property type="match status" value="1"/>
</dbReference>
<dbReference type="PANTHER" id="PTHR10803:SF3">
    <property type="entry name" value="ATPASE GET3"/>
    <property type="match status" value="1"/>
</dbReference>
<reference evidence="3 4" key="1">
    <citation type="journal article" date="2019" name="Int. J. Syst. Evol. Microbiol.">
        <title>The Global Catalogue of Microorganisms (GCM) 10K type strain sequencing project: providing services to taxonomists for standard genome sequencing and annotation.</title>
        <authorList>
            <consortium name="The Broad Institute Genomics Platform"/>
            <consortium name="The Broad Institute Genome Sequencing Center for Infectious Disease"/>
            <person name="Wu L."/>
            <person name="Ma J."/>
        </authorList>
    </citation>
    <scope>NUCLEOTIDE SEQUENCE [LARGE SCALE GENOMIC DNA]</scope>
    <source>
        <strain evidence="3 4">DT85</strain>
    </source>
</reference>
<feature type="domain" description="ArsA/GET3 Anion-transporting ATPase-like" evidence="2">
    <location>
        <begin position="3"/>
        <end position="300"/>
    </location>
</feature>
<name>A0ABD5ZPP0_9EURY</name>